<keyword evidence="3" id="KW-1185">Reference proteome</keyword>
<comment type="caution">
    <text evidence="2">The sequence shown here is derived from an EMBL/GenBank/DDBJ whole genome shotgun (WGS) entry which is preliminary data.</text>
</comment>
<dbReference type="AlphaFoldDB" id="A0AAE1APA6"/>
<dbReference type="EMBL" id="JAWDGP010001519">
    <property type="protein sequence ID" value="KAK3790776.1"/>
    <property type="molecule type" value="Genomic_DNA"/>
</dbReference>
<evidence type="ECO:0000313" key="3">
    <source>
        <dbReference type="Proteomes" id="UP001283361"/>
    </source>
</evidence>
<evidence type="ECO:0000256" key="1">
    <source>
        <dbReference type="SAM" id="MobiDB-lite"/>
    </source>
</evidence>
<proteinExistence type="predicted"/>
<evidence type="ECO:0000313" key="2">
    <source>
        <dbReference type="EMBL" id="KAK3790776.1"/>
    </source>
</evidence>
<protein>
    <submittedName>
        <fullName evidence="2">Uncharacterized protein</fullName>
    </submittedName>
</protein>
<feature type="region of interest" description="Disordered" evidence="1">
    <location>
        <begin position="56"/>
        <end position="78"/>
    </location>
</feature>
<reference evidence="2" key="1">
    <citation type="journal article" date="2023" name="G3 (Bethesda)">
        <title>A reference genome for the long-term kleptoplast-retaining sea slug Elysia crispata morphotype clarki.</title>
        <authorList>
            <person name="Eastman K.E."/>
            <person name="Pendleton A.L."/>
            <person name="Shaikh M.A."/>
            <person name="Suttiyut T."/>
            <person name="Ogas R."/>
            <person name="Tomko P."/>
            <person name="Gavelis G."/>
            <person name="Widhalm J.R."/>
            <person name="Wisecaver J.H."/>
        </authorList>
    </citation>
    <scope>NUCLEOTIDE SEQUENCE</scope>
    <source>
        <strain evidence="2">ECLA1</strain>
    </source>
</reference>
<dbReference type="Proteomes" id="UP001283361">
    <property type="component" value="Unassembled WGS sequence"/>
</dbReference>
<sequence length="260" mass="29017">MLRTIGHRLEAWGGGTEEVQRVGLTFKLNACYSNSQQVDGDCPHSRLDTLRDTVQRPRPPAMSSSCPEHPPGFTRAGLTRDTEFDPRLVYLRHRVCHTSSSLELCCAQHVHYPQTYEVGVNARAITLRTLLPRDSIVETKGWKLVTVSGLPGVSVEDGGERETRLHHSARWWRRKGGERNEKINHVPPKPGRLDQELASEPMVSTFTPPPRLLILQLFLGLHKDQHLKAAEGSGTHSSFDLDPTINLTPVACLALSSSNW</sequence>
<accession>A0AAE1APA6</accession>
<organism evidence="2 3">
    <name type="scientific">Elysia crispata</name>
    <name type="common">lettuce slug</name>
    <dbReference type="NCBI Taxonomy" id="231223"/>
    <lineage>
        <taxon>Eukaryota</taxon>
        <taxon>Metazoa</taxon>
        <taxon>Spiralia</taxon>
        <taxon>Lophotrochozoa</taxon>
        <taxon>Mollusca</taxon>
        <taxon>Gastropoda</taxon>
        <taxon>Heterobranchia</taxon>
        <taxon>Euthyneura</taxon>
        <taxon>Panpulmonata</taxon>
        <taxon>Sacoglossa</taxon>
        <taxon>Placobranchoidea</taxon>
        <taxon>Plakobranchidae</taxon>
        <taxon>Elysia</taxon>
    </lineage>
</organism>
<gene>
    <name evidence="2" type="ORF">RRG08_038267</name>
</gene>
<name>A0AAE1APA6_9GAST</name>